<dbReference type="Proteomes" id="UP000000260">
    <property type="component" value="Chromosome"/>
</dbReference>
<reference evidence="1 2" key="1">
    <citation type="journal article" date="2010" name="PLoS ONE">
        <title>Genome sequence of Cronobacter sakazakii BAA-894 and comparative genomic hybridization analysis with other Cronobacter species.</title>
        <authorList>
            <person name="Kucerova E."/>
            <person name="Clifton S.W."/>
            <person name="Xia X.Q."/>
            <person name="Long F."/>
            <person name="Porwollik S."/>
            <person name="Fulton L."/>
            <person name="Fronick C."/>
            <person name="Minx P."/>
            <person name="Kyung K."/>
            <person name="Warren W."/>
            <person name="Fulton R."/>
            <person name="Feng D."/>
            <person name="Wollam A."/>
            <person name="Shah N."/>
            <person name="Bhonagiri V."/>
            <person name="Nash W.E."/>
            <person name="Hallsworth-Pepin K."/>
            <person name="Wilson R.K."/>
            <person name="McClelland M."/>
            <person name="Forsythe S.J."/>
        </authorList>
    </citation>
    <scope>NUCLEOTIDE SEQUENCE [LARGE SCALE GENOMIC DNA]</scope>
    <source>
        <strain evidence="1 2">ATCC BAA-894</strain>
    </source>
</reference>
<keyword evidence="2" id="KW-1185">Reference proteome</keyword>
<organism evidence="1 2">
    <name type="scientific">Cronobacter sakazakii (strain ATCC BAA-894)</name>
    <name type="common">Enterobacter sakazakii</name>
    <dbReference type="NCBI Taxonomy" id="290339"/>
    <lineage>
        <taxon>Bacteria</taxon>
        <taxon>Pseudomonadati</taxon>
        <taxon>Pseudomonadota</taxon>
        <taxon>Gammaproteobacteria</taxon>
        <taxon>Enterobacterales</taxon>
        <taxon>Enterobacteriaceae</taxon>
        <taxon>Cronobacter</taxon>
    </lineage>
</organism>
<evidence type="ECO:0000313" key="2">
    <source>
        <dbReference type="Proteomes" id="UP000000260"/>
    </source>
</evidence>
<dbReference type="HOGENOM" id="CLU_2896524_0_0_6"/>
<dbReference type="RefSeq" id="WP_012125677.1">
    <property type="nucleotide sequence ID" value="NC_009778.1"/>
</dbReference>
<gene>
    <name evidence="1" type="ordered locus">ESA_03103</name>
</gene>
<sequence>MMGEWLLILTLIGPTGVSIQKANFATEEACLKAAKAWNDDVKKITRDTYQTCVKTSGVGSNG</sequence>
<proteinExistence type="predicted"/>
<accession>A7MI47</accession>
<name>A7MI47_CROS8</name>
<dbReference type="GeneID" id="45715247"/>
<dbReference type="AlphaFoldDB" id="A7MI47"/>
<protein>
    <submittedName>
        <fullName evidence="1">Uncharacterized protein</fullName>
    </submittedName>
</protein>
<evidence type="ECO:0000313" key="1">
    <source>
        <dbReference type="EMBL" id="ABU78332.1"/>
    </source>
</evidence>
<dbReference type="EMBL" id="CP000783">
    <property type="protein sequence ID" value="ABU78332.1"/>
    <property type="molecule type" value="Genomic_DNA"/>
</dbReference>
<dbReference type="KEGG" id="esa:ESA_03103"/>